<feature type="domain" description="Bacterioopsin transcriptional activator GAF and HTH associated" evidence="4">
    <location>
        <begin position="16"/>
        <end position="139"/>
    </location>
</feature>
<evidence type="ECO:0000259" key="4">
    <source>
        <dbReference type="Pfam" id="PF15915"/>
    </source>
</evidence>
<dbReference type="RefSeq" id="WP_089821217.1">
    <property type="nucleotide sequence ID" value="NZ_FODV01000002.1"/>
</dbReference>
<keyword evidence="6" id="KW-1185">Reference proteome</keyword>
<dbReference type="Proteomes" id="UP000199126">
    <property type="component" value="Unassembled WGS sequence"/>
</dbReference>
<evidence type="ECO:0000313" key="5">
    <source>
        <dbReference type="EMBL" id="SEO38142.1"/>
    </source>
</evidence>
<evidence type="ECO:0000256" key="2">
    <source>
        <dbReference type="ARBA" id="ARBA00023163"/>
    </source>
</evidence>
<accession>A0A1H8P8A5</accession>
<dbReference type="Pfam" id="PF15915">
    <property type="entry name" value="BAT"/>
    <property type="match status" value="1"/>
</dbReference>
<protein>
    <submittedName>
        <fullName evidence="5">GAF and HTH_10 associated domain-containing protein</fullName>
    </submittedName>
</protein>
<dbReference type="Pfam" id="PF04967">
    <property type="entry name" value="HTH_10"/>
    <property type="match status" value="1"/>
</dbReference>
<dbReference type="PANTHER" id="PTHR34236:SF1">
    <property type="entry name" value="DIMETHYL SULFOXIDE REDUCTASE TRANSCRIPTIONAL ACTIVATOR"/>
    <property type="match status" value="1"/>
</dbReference>
<keyword evidence="2" id="KW-0804">Transcription</keyword>
<feature type="domain" description="HTH bat-type" evidence="3">
    <location>
        <begin position="156"/>
        <end position="207"/>
    </location>
</feature>
<dbReference type="PANTHER" id="PTHR34236">
    <property type="entry name" value="DIMETHYL SULFOXIDE REDUCTASE TRANSCRIPTIONAL ACTIVATOR"/>
    <property type="match status" value="1"/>
</dbReference>
<reference evidence="6" key="1">
    <citation type="submission" date="2016-10" db="EMBL/GenBank/DDBJ databases">
        <authorList>
            <person name="Varghese N."/>
            <person name="Submissions S."/>
        </authorList>
    </citation>
    <scope>NUCLEOTIDE SEQUENCE [LARGE SCALE GENOMIC DNA]</scope>
    <source>
        <strain evidence="6">CGMCC 1.10121</strain>
    </source>
</reference>
<name>A0A1H8P8A5_9EURY</name>
<dbReference type="EMBL" id="FODV01000002">
    <property type="protein sequence ID" value="SEO38142.1"/>
    <property type="molecule type" value="Genomic_DNA"/>
</dbReference>
<evidence type="ECO:0000313" key="6">
    <source>
        <dbReference type="Proteomes" id="UP000199126"/>
    </source>
</evidence>
<sequence>MPIVEFTSETPIFRRALEEAPSTTVTVIDDRMPPDGAMKLIFRAEGPALDSFEDGLGVDPTIATVRRLDGADDGRLFRVSYTTQGIDQSITSVITDEDATLSDAIVSDDGVWYRIWFPDRDSLRRIREWSHERHRSFRVEKIYNAEPTETGTPYGLTEAQLEAIRHCFRDGYFQVPRQTTCTDVAEKLGISSQSVSERLRRGLATVIEGTGLVRDDGLTDSGKRPNDE</sequence>
<proteinExistence type="predicted"/>
<dbReference type="InterPro" id="IPR007050">
    <property type="entry name" value="HTH_bacterioopsin"/>
</dbReference>
<keyword evidence="1" id="KW-0805">Transcription regulation</keyword>
<organism evidence="5 6">
    <name type="scientific">Halogranum amylolyticum</name>
    <dbReference type="NCBI Taxonomy" id="660520"/>
    <lineage>
        <taxon>Archaea</taxon>
        <taxon>Methanobacteriati</taxon>
        <taxon>Methanobacteriota</taxon>
        <taxon>Stenosarchaea group</taxon>
        <taxon>Halobacteria</taxon>
        <taxon>Halobacteriales</taxon>
        <taxon>Haloferacaceae</taxon>
    </lineage>
</organism>
<dbReference type="InterPro" id="IPR031803">
    <property type="entry name" value="BAT_GAF/HTH-assoc"/>
</dbReference>
<dbReference type="OrthoDB" id="156233at2157"/>
<evidence type="ECO:0000256" key="1">
    <source>
        <dbReference type="ARBA" id="ARBA00023015"/>
    </source>
</evidence>
<evidence type="ECO:0000259" key="3">
    <source>
        <dbReference type="Pfam" id="PF04967"/>
    </source>
</evidence>
<dbReference type="AlphaFoldDB" id="A0A1H8P8A5"/>
<gene>
    <name evidence="5" type="ORF">SAMN04487948_102144</name>
</gene>